<evidence type="ECO:0000313" key="4">
    <source>
        <dbReference type="EMBL" id="KAA1127656.1"/>
    </source>
</evidence>
<name>A0A5B0RNV4_PUCGR</name>
<feature type="region of interest" description="Disordered" evidence="3">
    <location>
        <begin position="720"/>
        <end position="946"/>
    </location>
</feature>
<feature type="compositionally biased region" description="Polar residues" evidence="3">
    <location>
        <begin position="782"/>
        <end position="807"/>
    </location>
</feature>
<dbReference type="CDD" id="cd12148">
    <property type="entry name" value="fungal_TF_MHR"/>
    <property type="match status" value="1"/>
</dbReference>
<feature type="compositionally biased region" description="Basic and acidic residues" evidence="3">
    <location>
        <begin position="826"/>
        <end position="836"/>
    </location>
</feature>
<gene>
    <name evidence="4" type="ORF">PGTUg99_000165</name>
</gene>
<protein>
    <submittedName>
        <fullName evidence="4">Uncharacterized protein</fullName>
    </submittedName>
</protein>
<dbReference type="PANTHER" id="PTHR31001:SF89">
    <property type="entry name" value="ZN(2)-C6 FUNGAL-TYPE DOMAIN-CONTAINING PROTEIN"/>
    <property type="match status" value="1"/>
</dbReference>
<dbReference type="Proteomes" id="UP000325313">
    <property type="component" value="Unassembled WGS sequence"/>
</dbReference>
<dbReference type="InterPro" id="IPR050613">
    <property type="entry name" value="Sec_Metabolite_Reg"/>
</dbReference>
<evidence type="ECO:0000256" key="2">
    <source>
        <dbReference type="ARBA" id="ARBA00023242"/>
    </source>
</evidence>
<proteinExistence type="predicted"/>
<dbReference type="AlphaFoldDB" id="A0A5B0RNV4"/>
<feature type="compositionally biased region" description="Basic residues" evidence="3">
    <location>
        <begin position="884"/>
        <end position="898"/>
    </location>
</feature>
<reference evidence="4 5" key="1">
    <citation type="submission" date="2019-05" db="EMBL/GenBank/DDBJ databases">
        <title>Emergence of the Ug99 lineage of the wheat stem rust pathogen through somatic hybridization.</title>
        <authorList>
            <person name="Li F."/>
            <person name="Upadhyaya N.M."/>
            <person name="Sperschneider J."/>
            <person name="Matny O."/>
            <person name="Nguyen-Phuc H."/>
            <person name="Mago R."/>
            <person name="Raley C."/>
            <person name="Miller M.E."/>
            <person name="Silverstein K.A.T."/>
            <person name="Henningsen E."/>
            <person name="Hirsch C.D."/>
            <person name="Visser B."/>
            <person name="Pretorius Z.A."/>
            <person name="Steffenson B.J."/>
            <person name="Schwessinger B."/>
            <person name="Dodds P.N."/>
            <person name="Figueroa M."/>
        </authorList>
    </citation>
    <scope>NUCLEOTIDE SEQUENCE [LARGE SCALE GENOMIC DNA]</scope>
    <source>
        <strain evidence="4 5">Ug99</strain>
    </source>
</reference>
<feature type="compositionally biased region" description="Low complexity" evidence="3">
    <location>
        <begin position="757"/>
        <end position="777"/>
    </location>
</feature>
<organism evidence="4 5">
    <name type="scientific">Puccinia graminis f. sp. tritici</name>
    <dbReference type="NCBI Taxonomy" id="56615"/>
    <lineage>
        <taxon>Eukaryota</taxon>
        <taxon>Fungi</taxon>
        <taxon>Dikarya</taxon>
        <taxon>Basidiomycota</taxon>
        <taxon>Pucciniomycotina</taxon>
        <taxon>Pucciniomycetes</taxon>
        <taxon>Pucciniales</taxon>
        <taxon>Pucciniaceae</taxon>
        <taxon>Puccinia</taxon>
    </lineage>
</organism>
<dbReference type="EMBL" id="VDEP01000155">
    <property type="protein sequence ID" value="KAA1127656.1"/>
    <property type="molecule type" value="Genomic_DNA"/>
</dbReference>
<evidence type="ECO:0000313" key="5">
    <source>
        <dbReference type="Proteomes" id="UP000325313"/>
    </source>
</evidence>
<keyword evidence="2" id="KW-0539">Nucleus</keyword>
<evidence type="ECO:0000256" key="3">
    <source>
        <dbReference type="SAM" id="MobiDB-lite"/>
    </source>
</evidence>
<comment type="subcellular location">
    <subcellularLocation>
        <location evidence="1">Nucleus</location>
    </subcellularLocation>
</comment>
<dbReference type="GO" id="GO:0005634">
    <property type="term" value="C:nucleus"/>
    <property type="evidence" value="ECO:0007669"/>
    <property type="project" value="UniProtKB-SubCell"/>
</dbReference>
<sequence length="1001" mass="112006">MPKELAKPKQTRKRIPRTCAQVSYQAKDPYYIIVELFTDILHTTLISIAPVKRKQKCDSLKPCAVCKLRGEADLCDYSGAQPTRVLDEEDEISNQVSSEELKVLRQQVDDLEHAVTLVVNRPLGEASPTLGHNDVTHRLAIDMDELNLTNILSSFLVCRMVSSEFIQEFPIIQKVRHQCRLDQNLPPVPNTTIYASSGLSTYFSNQLNKSHYTELRNLLPTQQQSSVFLATYMKEFGWFHSCFNAETYTAALDNLYTSSPTGSEFDKDPQARFITIATCFAIARSAIIKLSSQSLIELNLPCEPSARLEQSRMWLNMSVACLKCADFEVNPLLESINCLIILLEVVWFDEIVGGIEDLSTLFDLKCKAVHLAFDLSLHRDPSHRDPTGMVHVNPAIARERRMAWWALLSIDGLYSGLTGRMSSIIGLEAVDVFLPALSTTSYPEEPHDGCEQGCTTSTPATAIKPRLLLGYVGHEIARLPHQRTPLPTINDIHQAHRDLVSLEVHLSDSYKLHIINGHCIDRTRLPPCSNARRDAIYFYMRYHYLFVKLHSPLHFIRKGEDIPGIETKHPYHRSAVVDHALLLLDLRVLGNFSPDYIYGNSMVIEASFSLALDYLYDPKSEVANVIKVELQNYCKFLQSSKVWLIKRGLNILQCLMATWGSPPPKGTVSWFSVNKPTLSPCSWIQGPYHQPLEITNFSGTGETQSRLEKLTQAEPSMQVFDSPDHVANGQQALTGPPWPLPGTLIGPHSPSGPLPAQSVSSTHYQQSQQHQPHPQLPEYNHSGISSENSNEFSQFTHQPGPPRSQTIVHPDPFHQFSILPTASTRGHPDGQYEHKNNNNQDPNNRPNTSAENGMNLDDFLSGVNGPPHPGSASGGPPRFENGHHHQLPATHHHHQHQQHHSELASNLQPNGPPTQHHHLHGHHHQLDPHHLHQHHHYQQQQQLQHHQIDQFSHPALPTHHLQQQQQQQTSATTTSAAAAAATTTTTSAAATATASILPNSC</sequence>
<dbReference type="PANTHER" id="PTHR31001">
    <property type="entry name" value="UNCHARACTERIZED TRANSCRIPTIONAL REGULATORY PROTEIN"/>
    <property type="match status" value="1"/>
</dbReference>
<comment type="caution">
    <text evidence="4">The sequence shown here is derived from an EMBL/GenBank/DDBJ whole genome shotgun (WGS) entry which is preliminary data.</text>
</comment>
<accession>A0A5B0RNV4</accession>
<evidence type="ECO:0000256" key="1">
    <source>
        <dbReference type="ARBA" id="ARBA00004123"/>
    </source>
</evidence>
<feature type="compositionally biased region" description="Low complexity" evidence="3">
    <location>
        <begin position="837"/>
        <end position="847"/>
    </location>
</feature>